<evidence type="ECO:0000256" key="1">
    <source>
        <dbReference type="ARBA" id="ARBA00004141"/>
    </source>
</evidence>
<reference evidence="8 9" key="1">
    <citation type="submission" date="2023-12" db="EMBL/GenBank/DDBJ databases">
        <title>Genome sequencing and assembly of bacterial species from a model synthetic community.</title>
        <authorList>
            <person name="Hogle S.L."/>
        </authorList>
    </citation>
    <scope>NUCLEOTIDE SEQUENCE [LARGE SCALE GENOMIC DNA]</scope>
    <source>
        <strain evidence="8 9">HAMBI 2494</strain>
    </source>
</reference>
<dbReference type="RefSeq" id="WP_114813010.1">
    <property type="nucleotide sequence ID" value="NZ_CP139965.1"/>
</dbReference>
<evidence type="ECO:0000313" key="8">
    <source>
        <dbReference type="EMBL" id="WQD79075.1"/>
    </source>
</evidence>
<feature type="transmembrane region" description="Helical" evidence="6">
    <location>
        <begin position="57"/>
        <end position="77"/>
    </location>
</feature>
<organism evidence="8 9">
    <name type="scientific">Paraburkholderia kururiensis</name>
    <dbReference type="NCBI Taxonomy" id="984307"/>
    <lineage>
        <taxon>Bacteria</taxon>
        <taxon>Pseudomonadati</taxon>
        <taxon>Pseudomonadota</taxon>
        <taxon>Betaproteobacteria</taxon>
        <taxon>Burkholderiales</taxon>
        <taxon>Burkholderiaceae</taxon>
        <taxon>Paraburkholderia</taxon>
    </lineage>
</organism>
<dbReference type="Pfam" id="PF07690">
    <property type="entry name" value="MFS_1"/>
    <property type="match status" value="1"/>
</dbReference>
<evidence type="ECO:0000256" key="3">
    <source>
        <dbReference type="ARBA" id="ARBA00022989"/>
    </source>
</evidence>
<feature type="transmembrane region" description="Helical" evidence="6">
    <location>
        <begin position="347"/>
        <end position="366"/>
    </location>
</feature>
<feature type="transmembrane region" description="Helical" evidence="6">
    <location>
        <begin position="387"/>
        <end position="407"/>
    </location>
</feature>
<keyword evidence="3 6" id="KW-1133">Transmembrane helix</keyword>
<feature type="domain" description="Major facilitator superfamily (MFS) profile" evidence="7">
    <location>
        <begin position="23"/>
        <end position="437"/>
    </location>
</feature>
<feature type="transmembrane region" description="Helical" evidence="6">
    <location>
        <begin position="21"/>
        <end position="45"/>
    </location>
</feature>
<proteinExistence type="predicted"/>
<gene>
    <name evidence="8" type="ORF">U0042_05055</name>
</gene>
<feature type="transmembrane region" description="Helical" evidence="6">
    <location>
        <begin position="175"/>
        <end position="198"/>
    </location>
</feature>
<comment type="subcellular location">
    <subcellularLocation>
        <location evidence="1">Membrane</location>
        <topology evidence="1">Multi-pass membrane protein</topology>
    </subcellularLocation>
</comment>
<feature type="transmembrane region" description="Helical" evidence="6">
    <location>
        <begin position="413"/>
        <end position="431"/>
    </location>
</feature>
<dbReference type="InterPro" id="IPR011701">
    <property type="entry name" value="MFS"/>
</dbReference>
<evidence type="ECO:0000256" key="2">
    <source>
        <dbReference type="ARBA" id="ARBA00022692"/>
    </source>
</evidence>
<dbReference type="Proteomes" id="UP001325479">
    <property type="component" value="Chromosome"/>
</dbReference>
<feature type="transmembrane region" description="Helical" evidence="6">
    <location>
        <begin position="322"/>
        <end position="341"/>
    </location>
</feature>
<dbReference type="EMBL" id="CP139965">
    <property type="protein sequence ID" value="WQD79075.1"/>
    <property type="molecule type" value="Genomic_DNA"/>
</dbReference>
<feature type="transmembrane region" description="Helical" evidence="6">
    <location>
        <begin position="148"/>
        <end position="169"/>
    </location>
</feature>
<feature type="transmembrane region" description="Helical" evidence="6">
    <location>
        <begin position="259"/>
        <end position="281"/>
    </location>
</feature>
<evidence type="ECO:0000256" key="6">
    <source>
        <dbReference type="SAM" id="Phobius"/>
    </source>
</evidence>
<keyword evidence="9" id="KW-1185">Reference proteome</keyword>
<dbReference type="PANTHER" id="PTHR23508:SF10">
    <property type="entry name" value="CARBOXYLIC ACID TRANSPORTER PROTEIN HOMOLOG"/>
    <property type="match status" value="1"/>
</dbReference>
<evidence type="ECO:0000256" key="5">
    <source>
        <dbReference type="SAM" id="MobiDB-lite"/>
    </source>
</evidence>
<evidence type="ECO:0000259" key="7">
    <source>
        <dbReference type="PROSITE" id="PS50850"/>
    </source>
</evidence>
<dbReference type="SUPFAM" id="SSF103473">
    <property type="entry name" value="MFS general substrate transporter"/>
    <property type="match status" value="1"/>
</dbReference>
<name>A0ABZ0WP84_9BURK</name>
<evidence type="ECO:0000313" key="9">
    <source>
        <dbReference type="Proteomes" id="UP001325479"/>
    </source>
</evidence>
<sequence length="472" mass="49582">MATSINVREELAQARIGTFHLRFAVLVAFIMFFDGYDLFNAAYVIPLVRHAWQPTPAMIGMMLSSGIVGLSIGSVLQGLIADRIGRRKVMLGALWMLTAASAVLATLVHSAVAFALARLVMGTALGMVTPLALTCINEWAPRRNANAFATWVFQFGFSAGGIFAGIAGITLTPHFGWQSLYFVGVLSAFVALAASRWLPESAQFLTLRGRMDDVRALLAAVRPERAEVYRDAAIQPMKPASRAGSMTDLLSREYRHNTLVHWMAGALSLFCIHGLTGWLPSLVVAGGGAVSSAFGYGTLVMVASVFGGISMGWLADRLHSRIRAMVVGYLAAGAFMAALSVALGKPVALLLVAGAGFFVFGAQAVMNNYQAMCYRTEIRGTGMGVAVGLNRVGGILGPVIVGVAASINPDPMWTFALFTGALVLAAGVIALGRTEIAALPVAEAGHAADTLDTQRSGEPVATGARHDPGVAG</sequence>
<feature type="region of interest" description="Disordered" evidence="5">
    <location>
        <begin position="450"/>
        <end position="472"/>
    </location>
</feature>
<dbReference type="PANTHER" id="PTHR23508">
    <property type="entry name" value="CARBOXYLIC ACID TRANSPORTER PROTEIN HOMOLOG"/>
    <property type="match status" value="1"/>
</dbReference>
<accession>A0ABZ0WP84</accession>
<evidence type="ECO:0000256" key="4">
    <source>
        <dbReference type="ARBA" id="ARBA00023136"/>
    </source>
</evidence>
<feature type="transmembrane region" description="Helical" evidence="6">
    <location>
        <begin position="293"/>
        <end position="315"/>
    </location>
</feature>
<protein>
    <submittedName>
        <fullName evidence="8">MFS transporter</fullName>
    </submittedName>
</protein>
<keyword evidence="2 6" id="KW-0812">Transmembrane</keyword>
<dbReference type="PROSITE" id="PS50850">
    <property type="entry name" value="MFS"/>
    <property type="match status" value="1"/>
</dbReference>
<dbReference type="InterPro" id="IPR020846">
    <property type="entry name" value="MFS_dom"/>
</dbReference>
<keyword evidence="4 6" id="KW-0472">Membrane</keyword>
<feature type="transmembrane region" description="Helical" evidence="6">
    <location>
        <begin position="89"/>
        <end position="109"/>
    </location>
</feature>
<dbReference type="InterPro" id="IPR036259">
    <property type="entry name" value="MFS_trans_sf"/>
</dbReference>
<dbReference type="Gene3D" id="1.20.1250.20">
    <property type="entry name" value="MFS general substrate transporter like domains"/>
    <property type="match status" value="1"/>
</dbReference>
<feature type="transmembrane region" description="Helical" evidence="6">
    <location>
        <begin position="115"/>
        <end position="136"/>
    </location>
</feature>